<dbReference type="OrthoDB" id="3395834at2"/>
<gene>
    <name evidence="3" type="primary">pptA</name>
    <name evidence="3" type="ORF">E1181_08910</name>
</gene>
<name>A0A4R4VNU6_9PSEU</name>
<dbReference type="AlphaFoldDB" id="A0A4R4VNU6"/>
<organism evidence="3 4">
    <name type="scientific">Saccharopolyspora terrae</name>
    <dbReference type="NCBI Taxonomy" id="2530384"/>
    <lineage>
        <taxon>Bacteria</taxon>
        <taxon>Bacillati</taxon>
        <taxon>Actinomycetota</taxon>
        <taxon>Actinomycetes</taxon>
        <taxon>Pseudonocardiales</taxon>
        <taxon>Pseudonocardiaceae</taxon>
        <taxon>Saccharopolyspora</taxon>
    </lineage>
</organism>
<dbReference type="Gene3D" id="3.30.429.10">
    <property type="entry name" value="Macrophage Migration Inhibitory Factor"/>
    <property type="match status" value="1"/>
</dbReference>
<evidence type="ECO:0000256" key="1">
    <source>
        <dbReference type="ARBA" id="ARBA00023235"/>
    </source>
</evidence>
<proteinExistence type="predicted"/>
<reference evidence="3 4" key="1">
    <citation type="submission" date="2019-03" db="EMBL/GenBank/DDBJ databases">
        <title>Draft genome sequences of novel Actinobacteria.</title>
        <authorList>
            <person name="Sahin N."/>
            <person name="Ay H."/>
            <person name="Saygin H."/>
        </authorList>
    </citation>
    <scope>NUCLEOTIDE SEQUENCE [LARGE SCALE GENOMIC DNA]</scope>
    <source>
        <strain evidence="3 4">16K309</strain>
    </source>
</reference>
<keyword evidence="1" id="KW-0413">Isomerase</keyword>
<dbReference type="EMBL" id="SMKS01000010">
    <property type="protein sequence ID" value="TDD07538.1"/>
    <property type="molecule type" value="Genomic_DNA"/>
</dbReference>
<accession>A0A4R4VNU6</accession>
<dbReference type="InterPro" id="IPR004370">
    <property type="entry name" value="4-OT-like_dom"/>
</dbReference>
<evidence type="ECO:0000259" key="2">
    <source>
        <dbReference type="Pfam" id="PF01361"/>
    </source>
</evidence>
<dbReference type="Pfam" id="PF01361">
    <property type="entry name" value="Tautomerase"/>
    <property type="match status" value="1"/>
</dbReference>
<dbReference type="Proteomes" id="UP000295674">
    <property type="component" value="Unassembled WGS sequence"/>
</dbReference>
<dbReference type="SUPFAM" id="SSF55331">
    <property type="entry name" value="Tautomerase/MIF"/>
    <property type="match status" value="1"/>
</dbReference>
<evidence type="ECO:0000313" key="3">
    <source>
        <dbReference type="EMBL" id="TDD07538.1"/>
    </source>
</evidence>
<comment type="caution">
    <text evidence="3">The sequence shown here is derived from an EMBL/GenBank/DDBJ whole genome shotgun (WGS) entry which is preliminary data.</text>
</comment>
<dbReference type="NCBIfam" id="NF002324">
    <property type="entry name" value="PRK01271.1"/>
    <property type="match status" value="1"/>
</dbReference>
<dbReference type="GO" id="GO:0016853">
    <property type="term" value="F:isomerase activity"/>
    <property type="evidence" value="ECO:0007669"/>
    <property type="project" value="UniProtKB-KW"/>
</dbReference>
<dbReference type="InterPro" id="IPR014347">
    <property type="entry name" value="Tautomerase/MIF_sf"/>
</dbReference>
<evidence type="ECO:0000313" key="4">
    <source>
        <dbReference type="Proteomes" id="UP000295674"/>
    </source>
</evidence>
<feature type="domain" description="4-oxalocrotonate tautomerase-like" evidence="2">
    <location>
        <begin position="2"/>
        <end position="52"/>
    </location>
</feature>
<keyword evidence="4" id="KW-1185">Reference proteome</keyword>
<sequence length="79" mass="8989">MPHVNIKHFPKEVTDEQKRKLAESITVALIEHLGTRDGAVSVTLEPVEKEVWNEIVVEPEINGHPELLIKRPDYLRAQG</sequence>
<dbReference type="RefSeq" id="WP_132673498.1">
    <property type="nucleotide sequence ID" value="NZ_SMKS01000010.1"/>
</dbReference>
<protein>
    <submittedName>
        <fullName evidence="3">Tautomerase PptA</fullName>
    </submittedName>
</protein>